<name>A0A917DSD0_9BACL</name>
<dbReference type="SUPFAM" id="SSF53474">
    <property type="entry name" value="alpha/beta-Hydrolases"/>
    <property type="match status" value="1"/>
</dbReference>
<sequence>MHFSKKKEISMKTIKSKDGTTLAYDVYGSGPALIYITGASCHRSFKPIMQDAKIFATEFSVYNYDRRGRGDSGNTLPYSMEREIEDIEAMIDTAGGMAYLYGHSSGAVLALEAALRLGSKVQKVIMYDASYVHDEKEKAEYKRLSQTIHKLLDNGKNAKAMSAFLKGIGMPKVFVLLLPLFPGWRTMKALAPTLAYDIALTQDMPPVERATRISVPTQIIVGEKSPASIHDVGRQLTKAISNAKFVQLAGQDHMVNAKTLLPLLSGFLK</sequence>
<dbReference type="Pfam" id="PF12697">
    <property type="entry name" value="Abhydrolase_6"/>
    <property type="match status" value="1"/>
</dbReference>
<reference evidence="2" key="1">
    <citation type="journal article" date="2014" name="Int. J. Syst. Evol. Microbiol.">
        <title>Complete genome sequence of Corynebacterium casei LMG S-19264T (=DSM 44701T), isolated from a smear-ripened cheese.</title>
        <authorList>
            <consortium name="US DOE Joint Genome Institute (JGI-PGF)"/>
            <person name="Walter F."/>
            <person name="Albersmeier A."/>
            <person name="Kalinowski J."/>
            <person name="Ruckert C."/>
        </authorList>
    </citation>
    <scope>NUCLEOTIDE SEQUENCE</scope>
    <source>
        <strain evidence="2">CGMCC 1.15178</strain>
    </source>
</reference>
<proteinExistence type="predicted"/>
<dbReference type="InterPro" id="IPR050471">
    <property type="entry name" value="AB_hydrolase"/>
</dbReference>
<evidence type="ECO:0000313" key="3">
    <source>
        <dbReference type="Proteomes" id="UP000612456"/>
    </source>
</evidence>
<dbReference type="GO" id="GO:0016787">
    <property type="term" value="F:hydrolase activity"/>
    <property type="evidence" value="ECO:0007669"/>
    <property type="project" value="UniProtKB-KW"/>
</dbReference>
<evidence type="ECO:0000313" key="2">
    <source>
        <dbReference type="EMBL" id="GGD62360.1"/>
    </source>
</evidence>
<protein>
    <submittedName>
        <fullName evidence="2">Alpha/beta hydrolase</fullName>
    </submittedName>
</protein>
<dbReference type="Proteomes" id="UP000612456">
    <property type="component" value="Unassembled WGS sequence"/>
</dbReference>
<dbReference type="AlphaFoldDB" id="A0A917DSD0"/>
<evidence type="ECO:0000259" key="1">
    <source>
        <dbReference type="Pfam" id="PF12697"/>
    </source>
</evidence>
<feature type="domain" description="AB hydrolase-1" evidence="1">
    <location>
        <begin position="55"/>
        <end position="256"/>
    </location>
</feature>
<dbReference type="InterPro" id="IPR029058">
    <property type="entry name" value="AB_hydrolase_fold"/>
</dbReference>
<gene>
    <name evidence="2" type="ORF">GCM10010911_20330</name>
</gene>
<comment type="caution">
    <text evidence="2">The sequence shown here is derived from an EMBL/GenBank/DDBJ whole genome shotgun (WGS) entry which is preliminary data.</text>
</comment>
<dbReference type="InterPro" id="IPR000073">
    <property type="entry name" value="AB_hydrolase_1"/>
</dbReference>
<reference evidence="2" key="2">
    <citation type="submission" date="2020-09" db="EMBL/GenBank/DDBJ databases">
        <authorList>
            <person name="Sun Q."/>
            <person name="Zhou Y."/>
        </authorList>
    </citation>
    <scope>NUCLEOTIDE SEQUENCE</scope>
    <source>
        <strain evidence="2">CGMCC 1.15178</strain>
    </source>
</reference>
<dbReference type="RefSeq" id="WP_229750182.1">
    <property type="nucleotide sequence ID" value="NZ_BMHP01000001.1"/>
</dbReference>
<organism evidence="2 3">
    <name type="scientific">Paenibacillus nasutitermitis</name>
    <dbReference type="NCBI Taxonomy" id="1652958"/>
    <lineage>
        <taxon>Bacteria</taxon>
        <taxon>Bacillati</taxon>
        <taxon>Bacillota</taxon>
        <taxon>Bacilli</taxon>
        <taxon>Bacillales</taxon>
        <taxon>Paenibacillaceae</taxon>
        <taxon>Paenibacillus</taxon>
    </lineage>
</organism>
<dbReference type="Gene3D" id="3.40.50.1820">
    <property type="entry name" value="alpha/beta hydrolase"/>
    <property type="match status" value="1"/>
</dbReference>
<dbReference type="PANTHER" id="PTHR43433">
    <property type="entry name" value="HYDROLASE, ALPHA/BETA FOLD FAMILY PROTEIN"/>
    <property type="match status" value="1"/>
</dbReference>
<dbReference type="EMBL" id="BMHP01000001">
    <property type="protein sequence ID" value="GGD62360.1"/>
    <property type="molecule type" value="Genomic_DNA"/>
</dbReference>
<keyword evidence="2" id="KW-0378">Hydrolase</keyword>
<dbReference type="PANTHER" id="PTHR43433:SF5">
    <property type="entry name" value="AB HYDROLASE-1 DOMAIN-CONTAINING PROTEIN"/>
    <property type="match status" value="1"/>
</dbReference>
<keyword evidence="3" id="KW-1185">Reference proteome</keyword>
<accession>A0A917DSD0</accession>